<dbReference type="Proteomes" id="UP000739538">
    <property type="component" value="Unassembled WGS sequence"/>
</dbReference>
<sequence>MNTTPKGDGPGLRLLIVIPTYNEVDNVQAIVPRILELPFGFNVLVVDDNSPDGTAAAVRRMMETEPRIHLLERPGKMGLGSAYIAGFRYGISQGFDVIFEMDADFSHDPSALAGFLRELPENDVVLGSRYLHGVTVVNWPLRRLILSYGANAYVRLMTGLPLQDATGGFKAFRREALEAIDLGRIRSDGYSFQVEVNFQLWRQGFRIREIPIVFADRRVGVSKMSRKIIWEAIWMVWRLALSRLFTRVPRNGPLAGSGSAPRDPEFRAAADALLVGADRRATPRPSSAEVTEA</sequence>
<dbReference type="Pfam" id="PF00535">
    <property type="entry name" value="Glycos_transf_2"/>
    <property type="match status" value="1"/>
</dbReference>
<comment type="caution">
    <text evidence="5">The sequence shown here is derived from an EMBL/GenBank/DDBJ whole genome shotgun (WGS) entry which is preliminary data.</text>
</comment>
<reference evidence="5" key="2">
    <citation type="journal article" date="2021" name="Microbiome">
        <title>Successional dynamics and alternative stable states in a saline activated sludge microbial community over 9 years.</title>
        <authorList>
            <person name="Wang Y."/>
            <person name="Ye J."/>
            <person name="Ju F."/>
            <person name="Liu L."/>
            <person name="Boyd J.A."/>
            <person name="Deng Y."/>
            <person name="Parks D.H."/>
            <person name="Jiang X."/>
            <person name="Yin X."/>
            <person name="Woodcroft B.J."/>
            <person name="Tyson G.W."/>
            <person name="Hugenholtz P."/>
            <person name="Polz M.F."/>
            <person name="Zhang T."/>
        </authorList>
    </citation>
    <scope>NUCLEOTIDE SEQUENCE</scope>
    <source>
        <strain evidence="5">HKST-UBA02</strain>
    </source>
</reference>
<dbReference type="Gene3D" id="3.90.550.10">
    <property type="entry name" value="Spore Coat Polysaccharide Biosynthesis Protein SpsA, Chain A"/>
    <property type="match status" value="1"/>
</dbReference>
<evidence type="ECO:0000259" key="4">
    <source>
        <dbReference type="Pfam" id="PF00535"/>
    </source>
</evidence>
<dbReference type="GO" id="GO:0009247">
    <property type="term" value="P:glycolipid biosynthetic process"/>
    <property type="evidence" value="ECO:0007669"/>
    <property type="project" value="TreeGrafter"/>
</dbReference>
<evidence type="ECO:0000256" key="2">
    <source>
        <dbReference type="ARBA" id="ARBA00022676"/>
    </source>
</evidence>
<dbReference type="AlphaFoldDB" id="A0A956NCV5"/>
<accession>A0A956NCV5</accession>
<feature type="domain" description="Glycosyltransferase 2-like" evidence="4">
    <location>
        <begin position="16"/>
        <end position="180"/>
    </location>
</feature>
<dbReference type="GO" id="GO:0004582">
    <property type="term" value="F:dolichyl-phosphate beta-D-mannosyltransferase activity"/>
    <property type="evidence" value="ECO:0007669"/>
    <property type="project" value="InterPro"/>
</dbReference>
<proteinExistence type="inferred from homology"/>
<dbReference type="GO" id="GO:0016020">
    <property type="term" value="C:membrane"/>
    <property type="evidence" value="ECO:0007669"/>
    <property type="project" value="GOC"/>
</dbReference>
<gene>
    <name evidence="5" type="ORF">KDA27_12855</name>
</gene>
<reference evidence="5" key="1">
    <citation type="submission" date="2020-04" db="EMBL/GenBank/DDBJ databases">
        <authorList>
            <person name="Zhang T."/>
        </authorList>
    </citation>
    <scope>NUCLEOTIDE SEQUENCE</scope>
    <source>
        <strain evidence="5">HKST-UBA02</strain>
    </source>
</reference>
<organism evidence="5 6">
    <name type="scientific">Eiseniibacteriota bacterium</name>
    <dbReference type="NCBI Taxonomy" id="2212470"/>
    <lineage>
        <taxon>Bacteria</taxon>
        <taxon>Candidatus Eiseniibacteriota</taxon>
    </lineage>
</organism>
<dbReference type="InterPro" id="IPR039528">
    <property type="entry name" value="DPM1-like"/>
</dbReference>
<evidence type="ECO:0000256" key="3">
    <source>
        <dbReference type="ARBA" id="ARBA00022679"/>
    </source>
</evidence>
<dbReference type="PANTHER" id="PTHR43398:SF1">
    <property type="entry name" value="DOLICHOL-PHOSPHATE MANNOSYLTRANSFERASE SUBUNIT 1"/>
    <property type="match status" value="1"/>
</dbReference>
<evidence type="ECO:0000313" key="6">
    <source>
        <dbReference type="Proteomes" id="UP000739538"/>
    </source>
</evidence>
<dbReference type="FunFam" id="3.90.550.10:FF:000122">
    <property type="entry name" value="Dolichol-phosphate mannosyltransferase subunit 1"/>
    <property type="match status" value="1"/>
</dbReference>
<dbReference type="CDD" id="cd06442">
    <property type="entry name" value="DPM1_like"/>
    <property type="match status" value="1"/>
</dbReference>
<evidence type="ECO:0000256" key="1">
    <source>
        <dbReference type="ARBA" id="ARBA00006739"/>
    </source>
</evidence>
<dbReference type="InterPro" id="IPR001173">
    <property type="entry name" value="Glyco_trans_2-like"/>
</dbReference>
<dbReference type="PANTHER" id="PTHR43398">
    <property type="entry name" value="DOLICHOL-PHOSPHATE MANNOSYLTRANSFERASE SUBUNIT 1"/>
    <property type="match status" value="1"/>
</dbReference>
<protein>
    <submittedName>
        <fullName evidence="5">Polyprenol monophosphomannose synthase</fullName>
    </submittedName>
</protein>
<dbReference type="InterPro" id="IPR029044">
    <property type="entry name" value="Nucleotide-diphossugar_trans"/>
</dbReference>
<dbReference type="SUPFAM" id="SSF53448">
    <property type="entry name" value="Nucleotide-diphospho-sugar transferases"/>
    <property type="match status" value="1"/>
</dbReference>
<name>A0A956NCV5_UNCEI</name>
<evidence type="ECO:0000313" key="5">
    <source>
        <dbReference type="EMBL" id="MCA9756686.1"/>
    </source>
</evidence>
<keyword evidence="2" id="KW-0328">Glycosyltransferase</keyword>
<keyword evidence="3" id="KW-0808">Transferase</keyword>
<dbReference type="EMBL" id="JAGQHS010000063">
    <property type="protein sequence ID" value="MCA9756686.1"/>
    <property type="molecule type" value="Genomic_DNA"/>
</dbReference>
<comment type="similarity">
    <text evidence="1">Belongs to the glycosyltransferase 2 family.</text>
</comment>